<dbReference type="ExpressionAtlas" id="A0A5G2QZV1">
    <property type="expression patterns" value="baseline and differential"/>
</dbReference>
<reference evidence="3" key="1">
    <citation type="submission" date="2009-11" db="EMBL/GenBank/DDBJ databases">
        <authorList>
            <consortium name="Porcine genome sequencing project"/>
        </authorList>
    </citation>
    <scope>NUCLEOTIDE SEQUENCE [LARGE SCALE GENOMIC DNA]</scope>
    <source>
        <strain evidence="3">Duroc</strain>
    </source>
</reference>
<reference evidence="2" key="2">
    <citation type="journal article" date="2020" name="Gigascience">
        <title>An improved pig reference genome sequence to enable pig genetics and genomics research.</title>
        <authorList>
            <person name="Warr A."/>
            <person name="Affara N."/>
            <person name="Aken B."/>
            <person name="Beiki H."/>
            <person name="Bickhart D.M."/>
            <person name="Billis K."/>
            <person name="Chow W."/>
            <person name="Eory L."/>
            <person name="Finlayson H.A."/>
            <person name="Flicek P."/>
            <person name="Giron C.G."/>
            <person name="Griffin D.K."/>
            <person name="Hall R."/>
            <person name="Hannum G."/>
            <person name="Hourlier T."/>
            <person name="Howe K."/>
            <person name="Hume D.A."/>
            <person name="Izuogu O."/>
            <person name="Kim K."/>
            <person name="Koren S."/>
            <person name="Liu H."/>
            <person name="Manchanda N."/>
            <person name="Martin F.J."/>
            <person name="Nonneman D.J."/>
            <person name="O'Connor R.E."/>
            <person name="Phillippy A.M."/>
            <person name="Rohrer G.A."/>
            <person name="Rosen B.D."/>
            <person name="Rund L.A."/>
            <person name="Sargent C.A."/>
            <person name="Schook L.B."/>
            <person name="Schroeder S.G."/>
            <person name="Schwartz A.S."/>
            <person name="Skinner B.M."/>
            <person name="Talbot R."/>
            <person name="Tseng E."/>
            <person name="Tuggle C.K."/>
            <person name="Watson M."/>
            <person name="Smith T.P.L."/>
            <person name="Archibald A.L."/>
        </authorList>
    </citation>
    <scope>NUCLEOTIDE SEQUENCE [LARGE SCALE GENOMIC DNA]</scope>
    <source>
        <strain evidence="2">Duroc</strain>
    </source>
</reference>
<protein>
    <submittedName>
        <fullName evidence="2">WASH complex subunit 4</fullName>
    </submittedName>
</protein>
<evidence type="ECO:0000313" key="4">
    <source>
        <dbReference type="VGNC" id="VGNC:94895"/>
    </source>
</evidence>
<evidence type="ECO:0000313" key="3">
    <source>
        <dbReference type="Proteomes" id="UP000008227"/>
    </source>
</evidence>
<gene>
    <name evidence="2 4" type="primary">WASHC4</name>
</gene>
<name>A0A5G2QZV1_PIG</name>
<sequence>MAVETLSPDWEFDRVDDGSQKIHAEVQLKNYGKFLEEYTSQLRRIEDALDDSIGDVWDFNLDPIALKLLPYEQSSLLELIKTENKVLNKVITVYAALCCEIKKLKYEAETKFYNGLLFYGEGELQILAWWKVIAKFKWGDLFHSYRRSLQFLEDFHSIFSGISYQNKFLCIILIMDNFSPCLLKYVKFCTW</sequence>
<reference evidence="2" key="3">
    <citation type="submission" date="2025-08" db="UniProtKB">
        <authorList>
            <consortium name="Ensembl"/>
        </authorList>
    </citation>
    <scope>IDENTIFICATION</scope>
</reference>
<dbReference type="VGNC" id="VGNC:94895">
    <property type="gene designation" value="WASHC4"/>
</dbReference>
<dbReference type="PANTHER" id="PTHR31409">
    <property type="entry name" value="WASH COMPLEX SUBUNIT 4"/>
    <property type="match status" value="1"/>
</dbReference>
<dbReference type="Proteomes" id="UP000008227">
    <property type="component" value="Chromosome 5"/>
</dbReference>
<proteinExistence type="predicted"/>
<dbReference type="AlphaFoldDB" id="A0A5G2QZV1"/>
<dbReference type="InterPro" id="IPR028191">
    <property type="entry name" value="WASH-4_N"/>
</dbReference>
<dbReference type="PANTHER" id="PTHR31409:SF0">
    <property type="entry name" value="WASH COMPLEX SUBUNIT 4"/>
    <property type="match status" value="1"/>
</dbReference>
<evidence type="ECO:0000313" key="2">
    <source>
        <dbReference type="Ensembl" id="ENSSSCP00000063780.1"/>
    </source>
</evidence>
<dbReference type="Bgee" id="ENSSSCG00000000840">
    <property type="expression patterns" value="Expressed in omentum and 43 other cell types or tissues"/>
</dbReference>
<dbReference type="InterPro" id="IPR027307">
    <property type="entry name" value="WASH7"/>
</dbReference>
<keyword evidence="3" id="KW-1185">Reference proteome</keyword>
<feature type="domain" description="WASH complex subunit 4 N-terminal" evidence="1">
    <location>
        <begin position="32"/>
        <end position="123"/>
    </location>
</feature>
<dbReference type="GO" id="GO:0071203">
    <property type="term" value="C:WASH complex"/>
    <property type="evidence" value="ECO:0007669"/>
    <property type="project" value="InterPro"/>
</dbReference>
<organism evidence="2 3">
    <name type="scientific">Sus scrofa</name>
    <name type="common">Pig</name>
    <dbReference type="NCBI Taxonomy" id="9823"/>
    <lineage>
        <taxon>Eukaryota</taxon>
        <taxon>Metazoa</taxon>
        <taxon>Chordata</taxon>
        <taxon>Craniata</taxon>
        <taxon>Vertebrata</taxon>
        <taxon>Euteleostomi</taxon>
        <taxon>Mammalia</taxon>
        <taxon>Eutheria</taxon>
        <taxon>Laurasiatheria</taxon>
        <taxon>Artiodactyla</taxon>
        <taxon>Suina</taxon>
        <taxon>Suidae</taxon>
        <taxon>Sus</taxon>
    </lineage>
</organism>
<dbReference type="Pfam" id="PF14745">
    <property type="entry name" value="WASH-4_N"/>
    <property type="match status" value="1"/>
</dbReference>
<reference evidence="2" key="4">
    <citation type="submission" date="2025-09" db="UniProtKB">
        <authorList>
            <consortium name="Ensembl"/>
        </authorList>
    </citation>
    <scope>IDENTIFICATION</scope>
</reference>
<evidence type="ECO:0000259" key="1">
    <source>
        <dbReference type="Pfam" id="PF14745"/>
    </source>
</evidence>
<accession>A0A5G2QZV1</accession>
<dbReference type="GeneTree" id="ENSGT00390000002524"/>
<dbReference type="Ensembl" id="ENSSSCT00000067256.1">
    <property type="protein sequence ID" value="ENSSSCP00000063780.1"/>
    <property type="gene ID" value="ENSSSCG00000000840.4"/>
</dbReference>